<feature type="signal peptide" evidence="1">
    <location>
        <begin position="1"/>
        <end position="22"/>
    </location>
</feature>
<accession>A0A8D9F4I8</accession>
<dbReference type="EMBL" id="HBUF01596927">
    <property type="protein sequence ID" value="CAG6775020.1"/>
    <property type="molecule type" value="Transcribed_RNA"/>
</dbReference>
<sequence length="153" mass="17091">MNRTIIVCISIVGVLLVTSTQASSTEVPSLVEVTTDAHNPTEPSIPGQDLIKKFLANVISLLKEKFAKCALIVVSAKDLFRNSLVLFNSLVDFTKQTIKETREHCLNLQFFSCSKEQIRIVYSHSPINSDYLFFEASIFKFLLSLGNCGKIFL</sequence>
<name>A0A8D9F4I8_9HEMI</name>
<dbReference type="AlphaFoldDB" id="A0A8D9F4I8"/>
<organism evidence="2">
    <name type="scientific">Cacopsylla melanoneura</name>
    <dbReference type="NCBI Taxonomy" id="428564"/>
    <lineage>
        <taxon>Eukaryota</taxon>
        <taxon>Metazoa</taxon>
        <taxon>Ecdysozoa</taxon>
        <taxon>Arthropoda</taxon>
        <taxon>Hexapoda</taxon>
        <taxon>Insecta</taxon>
        <taxon>Pterygota</taxon>
        <taxon>Neoptera</taxon>
        <taxon>Paraneoptera</taxon>
        <taxon>Hemiptera</taxon>
        <taxon>Sternorrhyncha</taxon>
        <taxon>Psylloidea</taxon>
        <taxon>Psyllidae</taxon>
        <taxon>Psyllinae</taxon>
        <taxon>Cacopsylla</taxon>
    </lineage>
</organism>
<evidence type="ECO:0000256" key="1">
    <source>
        <dbReference type="SAM" id="SignalP"/>
    </source>
</evidence>
<dbReference type="EMBL" id="HBUF01596928">
    <property type="protein sequence ID" value="CAG6775022.1"/>
    <property type="molecule type" value="Transcribed_RNA"/>
</dbReference>
<reference evidence="2" key="1">
    <citation type="submission" date="2021-05" db="EMBL/GenBank/DDBJ databases">
        <authorList>
            <person name="Alioto T."/>
            <person name="Alioto T."/>
            <person name="Gomez Garrido J."/>
        </authorList>
    </citation>
    <scope>NUCLEOTIDE SEQUENCE</scope>
</reference>
<protein>
    <submittedName>
        <fullName evidence="2">Uncharacterized protein</fullName>
    </submittedName>
</protein>
<dbReference type="EMBL" id="HBUF01596925">
    <property type="protein sequence ID" value="CAG6775016.1"/>
    <property type="molecule type" value="Transcribed_RNA"/>
</dbReference>
<evidence type="ECO:0000313" key="2">
    <source>
        <dbReference type="EMBL" id="CAG6775020.1"/>
    </source>
</evidence>
<feature type="chain" id="PRO_5036263044" evidence="1">
    <location>
        <begin position="23"/>
        <end position="153"/>
    </location>
</feature>
<dbReference type="EMBL" id="HBUF01596926">
    <property type="protein sequence ID" value="CAG6775018.1"/>
    <property type="molecule type" value="Transcribed_RNA"/>
</dbReference>
<proteinExistence type="predicted"/>
<keyword evidence="1" id="KW-0732">Signal</keyword>